<sequence>MDHVYANSDFELSTTGKTRRGSGSPDVSEHTGRSFRERDPPPSKNTRKVLLVALSLLLLCALVALCVLGVLYFNKGVSSELLAEELKASLDQVQADYENALQHIASLNETVKQYNALKIKFSKVHEVCSTCSGCQTCGLCGENWKRFGVKCYFFSPDFLNWTNSRDHCVKIGGHLAIITSQAEQTFVSTGLGRPHWIGLNDLETEGKWMWVNKQPLTETGVTFWNKGKDGVSEPNNWKEEDPSGENCASLGNENGDFTKWFDASCSKARKYICEK</sequence>
<keyword evidence="5" id="KW-0812">Transmembrane</keyword>
<feature type="region of interest" description="Disordered" evidence="4">
    <location>
        <begin position="1"/>
        <end position="43"/>
    </location>
</feature>
<feature type="transmembrane region" description="Helical" evidence="5">
    <location>
        <begin position="49"/>
        <end position="73"/>
    </location>
</feature>
<keyword evidence="1" id="KW-0430">Lectin</keyword>
<dbReference type="InterPro" id="IPR033989">
    <property type="entry name" value="CD209-like_CTLD"/>
</dbReference>
<dbReference type="HOGENOM" id="CLU_049894_7_4_1"/>
<dbReference type="Gene3D" id="3.10.100.10">
    <property type="entry name" value="Mannose-Binding Protein A, subunit A"/>
    <property type="match status" value="1"/>
</dbReference>
<reference evidence="8" key="2">
    <citation type="journal article" date="2014" name="Nat. Commun.">
        <title>The cavefish genome reveals candidate genes for eye loss.</title>
        <authorList>
            <person name="McGaugh S.E."/>
            <person name="Gross J.B."/>
            <person name="Aken B."/>
            <person name="Blin M."/>
            <person name="Borowsky R."/>
            <person name="Chalopin D."/>
            <person name="Hinaux H."/>
            <person name="Jeffery W.R."/>
            <person name="Keene A."/>
            <person name="Ma L."/>
            <person name="Minx P."/>
            <person name="Murphy D."/>
            <person name="O'Quin K.E."/>
            <person name="Retaux S."/>
            <person name="Rohner N."/>
            <person name="Searle S.M."/>
            <person name="Stahl B.A."/>
            <person name="Tabin C."/>
            <person name="Volff J.N."/>
            <person name="Yoshizawa M."/>
            <person name="Warren W.C."/>
        </authorList>
    </citation>
    <scope>NUCLEOTIDE SEQUENCE [LARGE SCALE GENOMIC DNA]</scope>
    <source>
        <strain evidence="8">female</strain>
    </source>
</reference>
<dbReference type="InterPro" id="IPR016187">
    <property type="entry name" value="CTDL_fold"/>
</dbReference>
<protein>
    <recommendedName>
        <fullName evidence="6">C-type lectin domain-containing protein</fullName>
    </recommendedName>
</protein>
<keyword evidence="5" id="KW-0472">Membrane</keyword>
<dbReference type="CDD" id="cd03590">
    <property type="entry name" value="CLECT_DC-SIGN_like"/>
    <property type="match status" value="1"/>
</dbReference>
<evidence type="ECO:0000259" key="6">
    <source>
        <dbReference type="PROSITE" id="PS50041"/>
    </source>
</evidence>
<dbReference type="Pfam" id="PF00059">
    <property type="entry name" value="Lectin_C"/>
    <property type="match status" value="1"/>
</dbReference>
<keyword evidence="3" id="KW-0175">Coiled coil</keyword>
<feature type="coiled-coil region" evidence="3">
    <location>
        <begin position="83"/>
        <end position="117"/>
    </location>
</feature>
<dbReference type="Proteomes" id="UP000018467">
    <property type="component" value="Unassembled WGS sequence"/>
</dbReference>
<organism evidence="7 8">
    <name type="scientific">Astyanax mexicanus</name>
    <name type="common">Blind cave fish</name>
    <name type="synonym">Astyanax fasciatus mexicanus</name>
    <dbReference type="NCBI Taxonomy" id="7994"/>
    <lineage>
        <taxon>Eukaryota</taxon>
        <taxon>Metazoa</taxon>
        <taxon>Chordata</taxon>
        <taxon>Craniata</taxon>
        <taxon>Vertebrata</taxon>
        <taxon>Euteleostomi</taxon>
        <taxon>Actinopterygii</taxon>
        <taxon>Neopterygii</taxon>
        <taxon>Teleostei</taxon>
        <taxon>Ostariophysi</taxon>
        <taxon>Characiformes</taxon>
        <taxon>Characoidei</taxon>
        <taxon>Acestrorhamphidae</taxon>
        <taxon>Acestrorhamphinae</taxon>
        <taxon>Astyanax</taxon>
    </lineage>
</organism>
<dbReference type="SUPFAM" id="SSF56436">
    <property type="entry name" value="C-type lectin-like"/>
    <property type="match status" value="1"/>
</dbReference>
<evidence type="ECO:0000313" key="8">
    <source>
        <dbReference type="Proteomes" id="UP000018467"/>
    </source>
</evidence>
<dbReference type="InParanoid" id="W5L908"/>
<evidence type="ECO:0000313" key="7">
    <source>
        <dbReference type="Ensembl" id="ENSAMXP00000016320.2"/>
    </source>
</evidence>
<proteinExistence type="predicted"/>
<dbReference type="InterPro" id="IPR050111">
    <property type="entry name" value="C-type_lectin/snaclec_domain"/>
</dbReference>
<dbReference type="Ensembl" id="ENSAMXT00000016320.2">
    <property type="protein sequence ID" value="ENSAMXP00000016320.2"/>
    <property type="gene ID" value="ENSAMXG00000015859.2"/>
</dbReference>
<dbReference type="AlphaFoldDB" id="W5L908"/>
<reference evidence="7" key="3">
    <citation type="submission" date="2025-08" db="UniProtKB">
        <authorList>
            <consortium name="Ensembl"/>
        </authorList>
    </citation>
    <scope>IDENTIFICATION</scope>
</reference>
<dbReference type="FunCoup" id="W5L908">
    <property type="interactions" value="6"/>
</dbReference>
<dbReference type="GO" id="GO:0030246">
    <property type="term" value="F:carbohydrate binding"/>
    <property type="evidence" value="ECO:0007669"/>
    <property type="project" value="UniProtKB-KW"/>
</dbReference>
<evidence type="ECO:0000256" key="1">
    <source>
        <dbReference type="ARBA" id="ARBA00022734"/>
    </source>
</evidence>
<feature type="compositionally biased region" description="Basic and acidic residues" evidence="4">
    <location>
        <begin position="27"/>
        <end position="41"/>
    </location>
</feature>
<name>W5L908_ASTMX</name>
<feature type="domain" description="C-type lectin" evidence="6">
    <location>
        <begin position="147"/>
        <end position="274"/>
    </location>
</feature>
<dbReference type="GeneTree" id="ENSGT01030000234575"/>
<reference evidence="7" key="4">
    <citation type="submission" date="2025-09" db="UniProtKB">
        <authorList>
            <consortium name="Ensembl"/>
        </authorList>
    </citation>
    <scope>IDENTIFICATION</scope>
</reference>
<evidence type="ECO:0000256" key="4">
    <source>
        <dbReference type="SAM" id="MobiDB-lite"/>
    </source>
</evidence>
<reference evidence="8" key="1">
    <citation type="submission" date="2013-03" db="EMBL/GenBank/DDBJ databases">
        <authorList>
            <person name="Jeffery W."/>
            <person name="Warren W."/>
            <person name="Wilson R.K."/>
        </authorList>
    </citation>
    <scope>NUCLEOTIDE SEQUENCE</scope>
    <source>
        <strain evidence="8">female</strain>
    </source>
</reference>
<keyword evidence="2" id="KW-1015">Disulfide bond</keyword>
<dbReference type="PROSITE" id="PS00615">
    <property type="entry name" value="C_TYPE_LECTIN_1"/>
    <property type="match status" value="1"/>
</dbReference>
<dbReference type="SMART" id="SM00034">
    <property type="entry name" value="CLECT"/>
    <property type="match status" value="1"/>
</dbReference>
<dbReference type="InterPro" id="IPR016186">
    <property type="entry name" value="C-type_lectin-like/link_sf"/>
</dbReference>
<accession>W5L908</accession>
<dbReference type="PROSITE" id="PS50041">
    <property type="entry name" value="C_TYPE_LECTIN_2"/>
    <property type="match status" value="1"/>
</dbReference>
<dbReference type="InterPro" id="IPR018378">
    <property type="entry name" value="C-type_lectin_CS"/>
</dbReference>
<evidence type="ECO:0000256" key="2">
    <source>
        <dbReference type="ARBA" id="ARBA00023157"/>
    </source>
</evidence>
<evidence type="ECO:0000256" key="5">
    <source>
        <dbReference type="SAM" id="Phobius"/>
    </source>
</evidence>
<evidence type="ECO:0000256" key="3">
    <source>
        <dbReference type="SAM" id="Coils"/>
    </source>
</evidence>
<dbReference type="eggNOG" id="KOG4297">
    <property type="taxonomic scope" value="Eukaryota"/>
</dbReference>
<keyword evidence="8" id="KW-1185">Reference proteome</keyword>
<dbReference type="PANTHER" id="PTHR22803">
    <property type="entry name" value="MANNOSE, PHOSPHOLIPASE, LECTIN RECEPTOR RELATED"/>
    <property type="match status" value="1"/>
</dbReference>
<dbReference type="InterPro" id="IPR001304">
    <property type="entry name" value="C-type_lectin-like"/>
</dbReference>
<keyword evidence="5" id="KW-1133">Transmembrane helix</keyword>